<evidence type="ECO:0000259" key="1">
    <source>
        <dbReference type="Pfam" id="PF10119"/>
    </source>
</evidence>
<dbReference type="EMBL" id="FLYE01000012">
    <property type="protein sequence ID" value="SCA56252.1"/>
    <property type="molecule type" value="Genomic_DNA"/>
</dbReference>
<dbReference type="Pfam" id="PF13649">
    <property type="entry name" value="Methyltransf_25"/>
    <property type="match status" value="1"/>
</dbReference>
<protein>
    <recommendedName>
        <fullName evidence="6">Methyltransferase</fullName>
    </recommendedName>
</protein>
<dbReference type="Pfam" id="PF10119">
    <property type="entry name" value="MethyTransf_Reg"/>
    <property type="match status" value="1"/>
</dbReference>
<dbReference type="PANTHER" id="PTHR43667:SF2">
    <property type="entry name" value="FATTY ACID C-METHYL TRANSFERASE"/>
    <property type="match status" value="1"/>
</dbReference>
<dbReference type="RefSeq" id="WP_069186929.1">
    <property type="nucleotide sequence ID" value="NZ_FLYE01000012.1"/>
</dbReference>
<organism evidence="4 5">
    <name type="scientific">Candidatus Terasakiella magnetica</name>
    <dbReference type="NCBI Taxonomy" id="1867952"/>
    <lineage>
        <taxon>Bacteria</taxon>
        <taxon>Pseudomonadati</taxon>
        <taxon>Pseudomonadota</taxon>
        <taxon>Alphaproteobacteria</taxon>
        <taxon>Rhodospirillales</taxon>
        <taxon>Terasakiellaceae</taxon>
        <taxon>Terasakiella</taxon>
    </lineage>
</organism>
<evidence type="ECO:0008006" key="6">
    <source>
        <dbReference type="Google" id="ProtNLM"/>
    </source>
</evidence>
<proteinExistence type="predicted"/>
<dbReference type="STRING" id="1867952.MTBPR1_20100"/>
<feature type="domain" description="Methyltransferase" evidence="2">
    <location>
        <begin position="41"/>
        <end position="138"/>
    </location>
</feature>
<sequence length="501" mass="56700">MTSYDEAVYLSYFYQQSNPEQFNGLAHIHGLKPADLSRARILELGCATGSNILPLAVRYPEASFLGIDLSPVQIEIAQNHCEGLGLKNIDFVAQSFAEYDFGDQKFDYIIAHGLYSWIPKNLQDDVMRVCAHCLSDQGVTYINYNTYPGWQAAKTVRDMLLFHTKEAVEPAQKAKQAKQVAGFVKDHIKPEHAPYRQALEPDLNGVLKAEDNYLLHDYMEEDNNPCYFHEFATKAEENGLQYLCDTEFASSVSQEVQNQITQVLGNQGDRVNYEQYGDYLNNRKFRSSLMVKAGVEPVQALKIEHLKNVRFIMNCKITTPIHPDQIGKMTQISIEGFKRYNIKASPQGLVICTALIEMVRAFPLRLNYEELVERTHGLLGTIAVEAIKAELDGILIEMVKMGIVSVMANEDQSQSVLTIKPKAYDFVRYWAQHSDIVCNIHHEAVKLSEHEDKLLALMDGSFSVDELGEKMKPYLGQPDEMVQQWVGAKLQRFLLCALISA</sequence>
<dbReference type="CDD" id="cd02440">
    <property type="entry name" value="AdoMet_MTases"/>
    <property type="match status" value="1"/>
</dbReference>
<gene>
    <name evidence="4" type="ORF">MTBPR1_20100</name>
</gene>
<dbReference type="PANTHER" id="PTHR43667">
    <property type="entry name" value="CYCLOPROPANE-FATTY-ACYL-PHOSPHOLIPID SYNTHASE"/>
    <property type="match status" value="1"/>
</dbReference>
<dbReference type="SUPFAM" id="SSF53335">
    <property type="entry name" value="S-adenosyl-L-methionine-dependent methyltransferases"/>
    <property type="match status" value="1"/>
</dbReference>
<feature type="domain" description="PKMT C-terminal winged helix" evidence="3">
    <location>
        <begin position="420"/>
        <end position="472"/>
    </location>
</feature>
<keyword evidence="5" id="KW-1185">Reference proteome</keyword>
<dbReference type="Gene3D" id="3.40.50.150">
    <property type="entry name" value="Vaccinia Virus protein VP39"/>
    <property type="match status" value="1"/>
</dbReference>
<dbReference type="Pfam" id="PF21782">
    <property type="entry name" value="WHD_PKMT"/>
    <property type="match status" value="1"/>
</dbReference>
<feature type="domain" description="Methyltransferase regulatory" evidence="1">
    <location>
        <begin position="211"/>
        <end position="292"/>
    </location>
</feature>
<name>A0A1C3RGC5_9PROT</name>
<dbReference type="Proteomes" id="UP000231658">
    <property type="component" value="Unassembled WGS sequence"/>
</dbReference>
<evidence type="ECO:0000313" key="4">
    <source>
        <dbReference type="EMBL" id="SCA56252.1"/>
    </source>
</evidence>
<dbReference type="InterPro" id="IPR041698">
    <property type="entry name" value="Methyltransf_25"/>
</dbReference>
<dbReference type="InterPro" id="IPR050723">
    <property type="entry name" value="CFA/CMAS"/>
</dbReference>
<dbReference type="InterPro" id="IPR029063">
    <property type="entry name" value="SAM-dependent_MTases_sf"/>
</dbReference>
<dbReference type="OrthoDB" id="5298787at2"/>
<accession>A0A1C3RGC5</accession>
<reference evidence="4 5" key="1">
    <citation type="submission" date="2016-07" db="EMBL/GenBank/DDBJ databases">
        <authorList>
            <person name="Lefevre C.T."/>
        </authorList>
    </citation>
    <scope>NUCLEOTIDE SEQUENCE [LARGE SCALE GENOMIC DNA]</scope>
    <source>
        <strain evidence="4">PR1</strain>
    </source>
</reference>
<dbReference type="AlphaFoldDB" id="A0A1C3RGC5"/>
<evidence type="ECO:0000259" key="3">
    <source>
        <dbReference type="Pfam" id="PF21782"/>
    </source>
</evidence>
<evidence type="ECO:0000313" key="5">
    <source>
        <dbReference type="Proteomes" id="UP000231658"/>
    </source>
</evidence>
<evidence type="ECO:0000259" key="2">
    <source>
        <dbReference type="Pfam" id="PF13649"/>
    </source>
</evidence>
<dbReference type="InterPro" id="IPR048976">
    <property type="entry name" value="WHD_PKMT"/>
</dbReference>
<dbReference type="InterPro" id="IPR018773">
    <property type="entry name" value="MeTrfase_reg_dom_prd"/>
</dbReference>